<keyword evidence="3" id="KW-1185">Reference proteome</keyword>
<keyword evidence="2" id="KW-0808">Transferase</keyword>
<feature type="domain" description="N-acetyltransferase" evidence="1">
    <location>
        <begin position="31"/>
        <end position="175"/>
    </location>
</feature>
<name>A0A1N5URG3_9ACTN</name>
<reference evidence="3" key="1">
    <citation type="submission" date="2016-12" db="EMBL/GenBank/DDBJ databases">
        <authorList>
            <person name="Varghese N."/>
            <person name="Submissions S."/>
        </authorList>
    </citation>
    <scope>NUCLEOTIDE SEQUENCE [LARGE SCALE GENOMIC DNA]</scope>
    <source>
        <strain evidence="3">DSM 45599</strain>
    </source>
</reference>
<proteinExistence type="predicted"/>
<dbReference type="GO" id="GO:0016747">
    <property type="term" value="F:acyltransferase activity, transferring groups other than amino-acyl groups"/>
    <property type="evidence" value="ECO:0007669"/>
    <property type="project" value="InterPro"/>
</dbReference>
<dbReference type="Gene3D" id="3.40.630.30">
    <property type="match status" value="1"/>
</dbReference>
<evidence type="ECO:0000313" key="3">
    <source>
        <dbReference type="Proteomes" id="UP000185124"/>
    </source>
</evidence>
<dbReference type="AlphaFoldDB" id="A0A1N5URG3"/>
<dbReference type="Pfam" id="PF13302">
    <property type="entry name" value="Acetyltransf_3"/>
    <property type="match status" value="1"/>
</dbReference>
<accession>A0A1N5URG3</accession>
<dbReference type="RefSeq" id="WP_074309223.1">
    <property type="nucleotide sequence ID" value="NZ_FSQT01000001.1"/>
</dbReference>
<dbReference type="CDD" id="cd04301">
    <property type="entry name" value="NAT_SF"/>
    <property type="match status" value="1"/>
</dbReference>
<dbReference type="InterPro" id="IPR016181">
    <property type="entry name" value="Acyl_CoA_acyltransferase"/>
</dbReference>
<dbReference type="InterPro" id="IPR000182">
    <property type="entry name" value="GNAT_dom"/>
</dbReference>
<evidence type="ECO:0000259" key="1">
    <source>
        <dbReference type="PROSITE" id="PS51186"/>
    </source>
</evidence>
<sequence length="187" mass="20295">MPELIAPTVRLHAAWLDAHDEWGPGLHEDGFGLRESDEVRSPDGFAAWVSRVADRSDPARPLDAGQVRCTYRWIVEGDRVLGGIALRHELNDYLLRVAGQVGYGIRPSARGRGLATWALGRMLGEARALGLNRVLVVCVVDNIPSARTIEHHGGVLEAIQDTELGAARRYWITLQATGTSAGVAEAT</sequence>
<organism evidence="2 3">
    <name type="scientific">Micromonospora cremea</name>
    <dbReference type="NCBI Taxonomy" id="709881"/>
    <lineage>
        <taxon>Bacteria</taxon>
        <taxon>Bacillati</taxon>
        <taxon>Actinomycetota</taxon>
        <taxon>Actinomycetes</taxon>
        <taxon>Micromonosporales</taxon>
        <taxon>Micromonosporaceae</taxon>
        <taxon>Micromonospora</taxon>
    </lineage>
</organism>
<protein>
    <submittedName>
        <fullName evidence="2">Predicted acetyltransferase</fullName>
    </submittedName>
</protein>
<gene>
    <name evidence="2" type="ORF">SAMN04489832_1092</name>
</gene>
<dbReference type="Proteomes" id="UP000185124">
    <property type="component" value="Unassembled WGS sequence"/>
</dbReference>
<evidence type="ECO:0000313" key="2">
    <source>
        <dbReference type="EMBL" id="SIM62938.1"/>
    </source>
</evidence>
<dbReference type="PANTHER" id="PTHR39173">
    <property type="entry name" value="ACETYLTRANSFERASE"/>
    <property type="match status" value="1"/>
</dbReference>
<dbReference type="PROSITE" id="PS51186">
    <property type="entry name" value="GNAT"/>
    <property type="match status" value="1"/>
</dbReference>
<dbReference type="PANTHER" id="PTHR39173:SF1">
    <property type="entry name" value="ACETYLTRANSFERASE"/>
    <property type="match status" value="1"/>
</dbReference>
<dbReference type="SUPFAM" id="SSF55729">
    <property type="entry name" value="Acyl-CoA N-acyltransferases (Nat)"/>
    <property type="match status" value="1"/>
</dbReference>
<dbReference type="EMBL" id="FSQT01000001">
    <property type="protein sequence ID" value="SIM62938.1"/>
    <property type="molecule type" value="Genomic_DNA"/>
</dbReference>
<dbReference type="OrthoDB" id="9797989at2"/>